<accession>A0A1J0W352</accession>
<dbReference type="KEGG" id="nsl:BOX37_24515"/>
<dbReference type="AlphaFoldDB" id="A0A1J0W352"/>
<protein>
    <recommendedName>
        <fullName evidence="3">BrnT family toxin</fullName>
    </recommendedName>
</protein>
<name>A0A1J0W352_9NOCA</name>
<dbReference type="Proteomes" id="UP000183810">
    <property type="component" value="Chromosome"/>
</dbReference>
<organism evidence="1 2">
    <name type="scientific">Nocardia mangyaensis</name>
    <dbReference type="NCBI Taxonomy" id="2213200"/>
    <lineage>
        <taxon>Bacteria</taxon>
        <taxon>Bacillati</taxon>
        <taxon>Actinomycetota</taxon>
        <taxon>Actinomycetes</taxon>
        <taxon>Mycobacteriales</taxon>
        <taxon>Nocardiaceae</taxon>
        <taxon>Nocardia</taxon>
    </lineage>
</organism>
<dbReference type="OrthoDB" id="4554604at2"/>
<evidence type="ECO:0008006" key="3">
    <source>
        <dbReference type="Google" id="ProtNLM"/>
    </source>
</evidence>
<dbReference type="RefSeq" id="WP_071931859.1">
    <property type="nucleotide sequence ID" value="NZ_CP018082.1"/>
</dbReference>
<keyword evidence="2" id="KW-1185">Reference proteome</keyword>
<evidence type="ECO:0000313" key="2">
    <source>
        <dbReference type="Proteomes" id="UP000183810"/>
    </source>
</evidence>
<evidence type="ECO:0000313" key="1">
    <source>
        <dbReference type="EMBL" id="APE38698.1"/>
    </source>
</evidence>
<sequence>MGFEWPDWAIAHLIGIEPSEVRQVLAASRRWPRPAFDGQVSVLTVWGRTTAGRPLIVVTRQRDDWTWVIIGARAMRAEELARFEQWESETRS</sequence>
<gene>
    <name evidence="1" type="ORF">BOX37_24515</name>
</gene>
<proteinExistence type="predicted"/>
<dbReference type="EMBL" id="CP018082">
    <property type="protein sequence ID" value="APE38698.1"/>
    <property type="molecule type" value="Genomic_DNA"/>
</dbReference>
<reference evidence="1" key="1">
    <citation type="submission" date="2016-11" db="EMBL/GenBank/DDBJ databases">
        <authorList>
            <person name="Jaros S."/>
            <person name="Januszkiewicz K."/>
            <person name="Wedrychowicz H."/>
        </authorList>
    </citation>
    <scope>NUCLEOTIDE SEQUENCE [LARGE SCALE GENOMIC DNA]</scope>
    <source>
        <strain evidence="1">Y48</strain>
    </source>
</reference>